<sequence length="351" mass="38895">MVARSRRNKASLPREIKLEENPNVSSLFNFPDSSRYCITWFNFLPPMEVFMFCNAALTCWSSSLTKWMEWSLETLHSLSSTSTSYFLFQYLEANRSKTFWSNSFLKMDFSSTRPKCSLNSLMANFKESTFSARYVFGVKCLSLNSTLNLYDVSSNSCCTRLAVGVKDMDIVLSKTLINFFFRILVLTLQCWNSCLLDLKISLATLGSTRSSLVTTPMVLSPFGSAILEALKAALLAKSTSAAEMAKMMFGASKSTSDKSGIVGDLMVNWIGSLDIASSIGTAMFKSKRIFCTSSKLVKLYIFKAGKSAVSAAVFGVLTNVNSIGLLVTMLEPLGRNSWPTMDSKTEDFPDD</sequence>
<dbReference type="Proteomes" id="UP000774326">
    <property type="component" value="Unassembled WGS sequence"/>
</dbReference>
<proteinExistence type="predicted"/>
<reference evidence="2" key="2">
    <citation type="submission" date="2021-01" db="EMBL/GenBank/DDBJ databases">
        <authorList>
            <person name="Schikora-Tamarit M.A."/>
        </authorList>
    </citation>
    <scope>NUCLEOTIDE SEQUENCE</scope>
    <source>
        <strain evidence="2">CBS2887</strain>
    </source>
</reference>
<keyword evidence="1" id="KW-0472">Membrane</keyword>
<organism evidence="2 3">
    <name type="scientific">Wickerhamomyces pijperi</name>
    <name type="common">Yeast</name>
    <name type="synonym">Pichia pijperi</name>
    <dbReference type="NCBI Taxonomy" id="599730"/>
    <lineage>
        <taxon>Eukaryota</taxon>
        <taxon>Fungi</taxon>
        <taxon>Dikarya</taxon>
        <taxon>Ascomycota</taxon>
        <taxon>Saccharomycotina</taxon>
        <taxon>Saccharomycetes</taxon>
        <taxon>Phaffomycetales</taxon>
        <taxon>Wickerhamomycetaceae</taxon>
        <taxon>Wickerhamomyces</taxon>
    </lineage>
</organism>
<gene>
    <name evidence="2" type="ORF">WICPIJ_009973</name>
</gene>
<name>A0A9P8TBT0_WICPI</name>
<evidence type="ECO:0000256" key="1">
    <source>
        <dbReference type="SAM" id="Phobius"/>
    </source>
</evidence>
<comment type="caution">
    <text evidence="2">The sequence shown here is derived from an EMBL/GenBank/DDBJ whole genome shotgun (WGS) entry which is preliminary data.</text>
</comment>
<protein>
    <submittedName>
        <fullName evidence="2">Uncharacterized protein</fullName>
    </submittedName>
</protein>
<evidence type="ECO:0000313" key="2">
    <source>
        <dbReference type="EMBL" id="KAH3672964.1"/>
    </source>
</evidence>
<dbReference type="EMBL" id="JAEUBG010005727">
    <property type="protein sequence ID" value="KAH3672964.1"/>
    <property type="molecule type" value="Genomic_DNA"/>
</dbReference>
<accession>A0A9P8TBT0</accession>
<keyword evidence="1" id="KW-1133">Transmembrane helix</keyword>
<dbReference type="AlphaFoldDB" id="A0A9P8TBT0"/>
<keyword evidence="1" id="KW-0812">Transmembrane</keyword>
<keyword evidence="3" id="KW-1185">Reference proteome</keyword>
<dbReference type="OrthoDB" id="10599882at2759"/>
<feature type="transmembrane region" description="Helical" evidence="1">
    <location>
        <begin position="308"/>
        <end position="330"/>
    </location>
</feature>
<reference evidence="2" key="1">
    <citation type="journal article" date="2021" name="Open Biol.">
        <title>Shared evolutionary footprints suggest mitochondrial oxidative damage underlies multiple complex I losses in fungi.</title>
        <authorList>
            <person name="Schikora-Tamarit M.A."/>
            <person name="Marcet-Houben M."/>
            <person name="Nosek J."/>
            <person name="Gabaldon T."/>
        </authorList>
    </citation>
    <scope>NUCLEOTIDE SEQUENCE</scope>
    <source>
        <strain evidence="2">CBS2887</strain>
    </source>
</reference>
<evidence type="ECO:0000313" key="3">
    <source>
        <dbReference type="Proteomes" id="UP000774326"/>
    </source>
</evidence>